<proteinExistence type="predicted"/>
<dbReference type="EMBL" id="CP054038">
    <property type="protein sequence ID" value="QKJ18055.1"/>
    <property type="molecule type" value="Genomic_DNA"/>
</dbReference>
<dbReference type="RefSeq" id="WP_172988435.1">
    <property type="nucleotide sequence ID" value="NZ_CP054038.1"/>
</dbReference>
<dbReference type="Proteomes" id="UP000502498">
    <property type="component" value="Chromosome"/>
</dbReference>
<organism evidence="1 2">
    <name type="scientific">Microbacterium hominis</name>
    <dbReference type="NCBI Taxonomy" id="162426"/>
    <lineage>
        <taxon>Bacteria</taxon>
        <taxon>Bacillati</taxon>
        <taxon>Actinomycetota</taxon>
        <taxon>Actinomycetes</taxon>
        <taxon>Micrococcales</taxon>
        <taxon>Microbacteriaceae</taxon>
        <taxon>Microbacterium</taxon>
    </lineage>
</organism>
<reference evidence="1 2" key="1">
    <citation type="submission" date="2020-05" db="EMBL/GenBank/DDBJ databases">
        <title>Strain PA2F3 complete genome.</title>
        <authorList>
            <person name="Kim Y.-S."/>
            <person name="Kim S.-J."/>
            <person name="Jung H.-k."/>
            <person name="Kim S.-E."/>
            <person name="Kim K.-H."/>
        </authorList>
    </citation>
    <scope>NUCLEOTIDE SEQUENCE [LARGE SCALE GENOMIC DNA]</scope>
    <source>
        <strain evidence="1 2">PA2F3</strain>
    </source>
</reference>
<protein>
    <submittedName>
        <fullName evidence="1">Uncharacterized protein</fullName>
    </submittedName>
</protein>
<accession>A0A7D4PKC9</accession>
<dbReference type="AlphaFoldDB" id="A0A7D4PKC9"/>
<gene>
    <name evidence="1" type="ORF">HQM25_00565</name>
</gene>
<sequence length="108" mass="11919">MTETSYLAATSTTGYTEQREATYNDDGSIRQVIIYVKWDSGEIHTQTLTLGGPPDYTFSSVGALVYPDGSHTSVIVPPDGTLVIEHAWDWVSPHGPDQSEKGSHRWSY</sequence>
<name>A0A7D4PKC9_9MICO</name>
<evidence type="ECO:0000313" key="1">
    <source>
        <dbReference type="EMBL" id="QKJ18055.1"/>
    </source>
</evidence>
<evidence type="ECO:0000313" key="2">
    <source>
        <dbReference type="Proteomes" id="UP000502498"/>
    </source>
</evidence>